<dbReference type="InterPro" id="IPR050934">
    <property type="entry name" value="ITIH"/>
</dbReference>
<evidence type="ECO:0000313" key="3">
    <source>
        <dbReference type="Proteomes" id="UP001266305"/>
    </source>
</evidence>
<evidence type="ECO:0000313" key="2">
    <source>
        <dbReference type="EMBL" id="KAK2105523.1"/>
    </source>
</evidence>
<evidence type="ECO:0000259" key="1">
    <source>
        <dbReference type="Pfam" id="PF06668"/>
    </source>
</evidence>
<reference evidence="2 3" key="1">
    <citation type="submission" date="2023-05" db="EMBL/GenBank/DDBJ databases">
        <title>B98-5 Cell Line De Novo Hybrid Assembly: An Optical Mapping Approach.</title>
        <authorList>
            <person name="Kananen K."/>
            <person name="Auerbach J.A."/>
            <person name="Kautto E."/>
            <person name="Blachly J.S."/>
        </authorList>
    </citation>
    <scope>NUCLEOTIDE SEQUENCE [LARGE SCALE GENOMIC DNA]</scope>
    <source>
        <strain evidence="2">B95-8</strain>
        <tissue evidence="2">Cell line</tissue>
    </source>
</reference>
<dbReference type="PANTHER" id="PTHR10338">
    <property type="entry name" value="INTER-ALPHA-TRYPSIN INHIBITOR HEAVY CHAIN FAMILY MEMBER"/>
    <property type="match status" value="1"/>
</dbReference>
<keyword evidence="3" id="KW-1185">Reference proteome</keyword>
<name>A0ABQ9V833_SAGOE</name>
<dbReference type="PANTHER" id="PTHR10338:SF14">
    <property type="entry name" value="INTER-ALPHA-TRYPSIN INHIBITOR HEAVY CHAIN H2"/>
    <property type="match status" value="1"/>
</dbReference>
<dbReference type="Pfam" id="PF06668">
    <property type="entry name" value="ITI_HC_C"/>
    <property type="match status" value="2"/>
</dbReference>
<sequence>MAFSKRDSLVIRAKSAFCCRVKSLSPVRKPLWESKLLGMFGALYYGSKVPSSSIPSWASPSPTPVTSMQAEGAKVLESTPPPHVMRVENDPHFIIYLPKSQKNICFNIDSEPGKILNLVSDPESGIAVNGQLVGAKKPNNGKLSTYFGKLGFYFQSEDMKIEISTKTITLSRGPSTYTLSWADTAQIMNQRQFMQEPKIHIFNERPGKDPKKPEASMEVKGQKLIVTRGLQKDYRTDVVFGTDVPCWFVHNSGKGFIDGHYKEYFVPQLYSFLRRP</sequence>
<protein>
    <submittedName>
        <fullName evidence="2">Inter-alpha-trypsin inhibitor heavy chain H2</fullName>
    </submittedName>
</protein>
<gene>
    <name evidence="2" type="primary">ITIH2_3</name>
    <name evidence="2" type="ORF">P7K49_015037</name>
</gene>
<accession>A0ABQ9V833</accession>
<comment type="caution">
    <text evidence="2">The sequence shown here is derived from an EMBL/GenBank/DDBJ whole genome shotgun (WGS) entry which is preliminary data.</text>
</comment>
<organism evidence="2 3">
    <name type="scientific">Saguinus oedipus</name>
    <name type="common">Cotton-top tamarin</name>
    <name type="synonym">Oedipomidas oedipus</name>
    <dbReference type="NCBI Taxonomy" id="9490"/>
    <lineage>
        <taxon>Eukaryota</taxon>
        <taxon>Metazoa</taxon>
        <taxon>Chordata</taxon>
        <taxon>Craniata</taxon>
        <taxon>Vertebrata</taxon>
        <taxon>Euteleostomi</taxon>
        <taxon>Mammalia</taxon>
        <taxon>Eutheria</taxon>
        <taxon>Euarchontoglires</taxon>
        <taxon>Primates</taxon>
        <taxon>Haplorrhini</taxon>
        <taxon>Platyrrhini</taxon>
        <taxon>Cebidae</taxon>
        <taxon>Callitrichinae</taxon>
        <taxon>Saguinus</taxon>
    </lineage>
</organism>
<dbReference type="Proteomes" id="UP001266305">
    <property type="component" value="Unassembled WGS sequence"/>
</dbReference>
<dbReference type="InterPro" id="IPR010600">
    <property type="entry name" value="ITI_HC_C"/>
</dbReference>
<feature type="domain" description="Inter-alpha-trypsin inhibitor heavy chain C-terminal" evidence="1">
    <location>
        <begin position="192"/>
        <end position="251"/>
    </location>
</feature>
<feature type="domain" description="Inter-alpha-trypsin inhibitor heavy chain C-terminal" evidence="1">
    <location>
        <begin position="123"/>
        <end position="190"/>
    </location>
</feature>
<proteinExistence type="predicted"/>
<dbReference type="EMBL" id="JASSZA010000007">
    <property type="protein sequence ID" value="KAK2105523.1"/>
    <property type="molecule type" value="Genomic_DNA"/>
</dbReference>